<sequence length="117" mass="13847">MQNRSWRGQFQVQIYAMTLGRNRTRTSGMSMRDIDDNERRRRYERWKRLGLRREKCNYSSRAQCRIENSNVPCQGCRGNLGVCLNSFLGNKQPRRHPKYDGHFCAHFDMGSACLPEK</sequence>
<name>U4KZA6_PYROM</name>
<organism evidence="1 2">
    <name type="scientific">Pyronema omphalodes (strain CBS 100304)</name>
    <name type="common">Pyronema confluens</name>
    <dbReference type="NCBI Taxonomy" id="1076935"/>
    <lineage>
        <taxon>Eukaryota</taxon>
        <taxon>Fungi</taxon>
        <taxon>Dikarya</taxon>
        <taxon>Ascomycota</taxon>
        <taxon>Pezizomycotina</taxon>
        <taxon>Pezizomycetes</taxon>
        <taxon>Pezizales</taxon>
        <taxon>Pyronemataceae</taxon>
        <taxon>Pyronema</taxon>
    </lineage>
</organism>
<accession>U4KZA6</accession>
<evidence type="ECO:0000313" key="2">
    <source>
        <dbReference type="Proteomes" id="UP000018144"/>
    </source>
</evidence>
<dbReference type="Proteomes" id="UP000018144">
    <property type="component" value="Unassembled WGS sequence"/>
</dbReference>
<proteinExistence type="predicted"/>
<dbReference type="EMBL" id="HF935375">
    <property type="protein sequence ID" value="CCX07780.1"/>
    <property type="molecule type" value="Genomic_DNA"/>
</dbReference>
<dbReference type="AlphaFoldDB" id="U4KZA6"/>
<keyword evidence="2" id="KW-1185">Reference proteome</keyword>
<evidence type="ECO:0000313" key="1">
    <source>
        <dbReference type="EMBL" id="CCX07780.1"/>
    </source>
</evidence>
<protein>
    <submittedName>
        <fullName evidence="1">Uncharacterized protein</fullName>
    </submittedName>
</protein>
<gene>
    <name evidence="1" type="ORF">PCON_07368</name>
</gene>
<reference evidence="1 2" key="1">
    <citation type="journal article" date="2013" name="PLoS Genet.">
        <title>The genome and development-dependent transcriptomes of Pyronema confluens: a window into fungal evolution.</title>
        <authorList>
            <person name="Traeger S."/>
            <person name="Altegoer F."/>
            <person name="Freitag M."/>
            <person name="Gabaldon T."/>
            <person name="Kempken F."/>
            <person name="Kumar A."/>
            <person name="Marcet-Houben M."/>
            <person name="Poggeler S."/>
            <person name="Stajich J.E."/>
            <person name="Nowrousian M."/>
        </authorList>
    </citation>
    <scope>NUCLEOTIDE SEQUENCE [LARGE SCALE GENOMIC DNA]</scope>
    <source>
        <strain evidence="2">CBS 100304</strain>
        <tissue evidence="1">Vegetative mycelium</tissue>
    </source>
</reference>